<sequence>MAGTTVIGSGLIEEESSGDVGNGLKAQSVIHAGNSLTSDRSDGERGDVGNGISGGTPVLSGAITVISGGGQ</sequence>
<evidence type="ECO:0000313" key="2">
    <source>
        <dbReference type="EMBL" id="XCN72841.1"/>
    </source>
</evidence>
<name>A0AAU8LUH2_9BACT</name>
<feature type="region of interest" description="Disordered" evidence="1">
    <location>
        <begin position="1"/>
        <end position="55"/>
    </location>
</feature>
<proteinExistence type="predicted"/>
<evidence type="ECO:0000256" key="1">
    <source>
        <dbReference type="SAM" id="MobiDB-lite"/>
    </source>
</evidence>
<reference evidence="2" key="1">
    <citation type="journal article" date="2024" name="Syst. Appl. Microbiol.">
        <title>First single-strain enrichments of Electrothrix cable bacteria, description of E. aestuarii sp. nov. and E. rattekaaiensis sp. nov., and proposal of a cable bacteria taxonomy following the rules of the SeqCode.</title>
        <authorList>
            <person name="Plum-Jensen L.E."/>
            <person name="Schramm A."/>
            <person name="Marshall I.P.G."/>
        </authorList>
    </citation>
    <scope>NUCLEOTIDE SEQUENCE</scope>
    <source>
        <strain evidence="2">Rat1</strain>
    </source>
</reference>
<dbReference type="AlphaFoldDB" id="A0AAU8LUH2"/>
<organism evidence="2">
    <name type="scientific">Candidatus Electrothrix aestuarii</name>
    <dbReference type="NCBI Taxonomy" id="3062594"/>
    <lineage>
        <taxon>Bacteria</taxon>
        <taxon>Pseudomonadati</taxon>
        <taxon>Thermodesulfobacteriota</taxon>
        <taxon>Desulfobulbia</taxon>
        <taxon>Desulfobulbales</taxon>
        <taxon>Desulfobulbaceae</taxon>
        <taxon>Candidatus Electrothrix</taxon>
    </lineage>
</organism>
<protein>
    <submittedName>
        <fullName evidence="2">Uncharacterized protein</fullName>
    </submittedName>
</protein>
<gene>
    <name evidence="2" type="ORF">Q3M24_21565</name>
</gene>
<reference evidence="2" key="2">
    <citation type="submission" date="2024-06" db="EMBL/GenBank/DDBJ databases">
        <authorList>
            <person name="Plum-Jensen L.E."/>
            <person name="Schramm A."/>
            <person name="Marshall I.P.G."/>
        </authorList>
    </citation>
    <scope>NUCLEOTIDE SEQUENCE</scope>
    <source>
        <strain evidence="2">Rat1</strain>
    </source>
</reference>
<accession>A0AAU8LUH2</accession>
<dbReference type="EMBL" id="CP159373">
    <property type="protein sequence ID" value="XCN72841.1"/>
    <property type="molecule type" value="Genomic_DNA"/>
</dbReference>
<dbReference type="KEGG" id="eaj:Q3M24_21565"/>